<dbReference type="SUPFAM" id="SSF109755">
    <property type="entry name" value="PhoU-like"/>
    <property type="match status" value="1"/>
</dbReference>
<protein>
    <submittedName>
        <fullName evidence="2">Uncharacterized protein</fullName>
    </submittedName>
</protein>
<feature type="compositionally biased region" description="Basic and acidic residues" evidence="1">
    <location>
        <begin position="29"/>
        <end position="39"/>
    </location>
</feature>
<gene>
    <name evidence="2" type="ORF">SDC9_106165</name>
</gene>
<feature type="region of interest" description="Disordered" evidence="1">
    <location>
        <begin position="1"/>
        <end position="45"/>
    </location>
</feature>
<sequence length="75" mass="8404">MSVPGFQDTETGCSADADHQTDSEDDAENRDSKIQRRDPGSPQSFCDIVRVGQNIERHADHAQNIQTDILRKVLH</sequence>
<dbReference type="EMBL" id="VSSQ01017235">
    <property type="protein sequence ID" value="MPM59325.1"/>
    <property type="molecule type" value="Genomic_DNA"/>
</dbReference>
<name>A0A645B1J1_9ZZZZ</name>
<evidence type="ECO:0000256" key="1">
    <source>
        <dbReference type="SAM" id="MobiDB-lite"/>
    </source>
</evidence>
<dbReference type="AlphaFoldDB" id="A0A645B1J1"/>
<reference evidence="2" key="1">
    <citation type="submission" date="2019-08" db="EMBL/GenBank/DDBJ databases">
        <authorList>
            <person name="Kucharzyk K."/>
            <person name="Murdoch R.W."/>
            <person name="Higgins S."/>
            <person name="Loffler F."/>
        </authorList>
    </citation>
    <scope>NUCLEOTIDE SEQUENCE</scope>
</reference>
<proteinExistence type="predicted"/>
<accession>A0A645B1J1</accession>
<evidence type="ECO:0000313" key="2">
    <source>
        <dbReference type="EMBL" id="MPM59325.1"/>
    </source>
</evidence>
<organism evidence="2">
    <name type="scientific">bioreactor metagenome</name>
    <dbReference type="NCBI Taxonomy" id="1076179"/>
    <lineage>
        <taxon>unclassified sequences</taxon>
        <taxon>metagenomes</taxon>
        <taxon>ecological metagenomes</taxon>
    </lineage>
</organism>
<comment type="caution">
    <text evidence="2">The sequence shown here is derived from an EMBL/GenBank/DDBJ whole genome shotgun (WGS) entry which is preliminary data.</text>
</comment>